<gene>
    <name evidence="6" type="ORF">M404DRAFT_702086</name>
</gene>
<protein>
    <recommendedName>
        <fullName evidence="5">RING-type domain-containing protein</fullName>
    </recommendedName>
</protein>
<evidence type="ECO:0000256" key="2">
    <source>
        <dbReference type="ARBA" id="ARBA00022771"/>
    </source>
</evidence>
<dbReference type="STRING" id="870435.A0A0C3PVP0"/>
<dbReference type="HOGENOM" id="CLU_1636095_0_0_1"/>
<dbReference type="EMBL" id="KN831947">
    <property type="protein sequence ID" value="KIO12924.1"/>
    <property type="molecule type" value="Genomic_DNA"/>
</dbReference>
<proteinExistence type="predicted"/>
<evidence type="ECO:0000313" key="7">
    <source>
        <dbReference type="Proteomes" id="UP000054217"/>
    </source>
</evidence>
<sequence>MSEQLNELGPIDMALSAEEIDDLVSQFRLRTSDRRLSHQQMQKFFRELPRITEAELTADGKHDAACPICFNAFVAVLAEEETARAMDSPARPAEELGVTRLQKTCGHMFCRKDIMRWISEGHASCPNCRRPLLPDAERRESEPRPTASDWFLARIADSGISV</sequence>
<dbReference type="GO" id="GO:0016567">
    <property type="term" value="P:protein ubiquitination"/>
    <property type="evidence" value="ECO:0007669"/>
    <property type="project" value="TreeGrafter"/>
</dbReference>
<dbReference type="Pfam" id="PF13445">
    <property type="entry name" value="zf-RING_UBOX"/>
    <property type="match status" value="1"/>
</dbReference>
<organism evidence="6 7">
    <name type="scientific">Pisolithus tinctorius Marx 270</name>
    <dbReference type="NCBI Taxonomy" id="870435"/>
    <lineage>
        <taxon>Eukaryota</taxon>
        <taxon>Fungi</taxon>
        <taxon>Dikarya</taxon>
        <taxon>Basidiomycota</taxon>
        <taxon>Agaricomycotina</taxon>
        <taxon>Agaricomycetes</taxon>
        <taxon>Agaricomycetidae</taxon>
        <taxon>Boletales</taxon>
        <taxon>Sclerodermatineae</taxon>
        <taxon>Pisolithaceae</taxon>
        <taxon>Pisolithus</taxon>
    </lineage>
</organism>
<evidence type="ECO:0000259" key="5">
    <source>
        <dbReference type="PROSITE" id="PS50089"/>
    </source>
</evidence>
<dbReference type="InterPro" id="IPR001841">
    <property type="entry name" value="Znf_RING"/>
</dbReference>
<dbReference type="PROSITE" id="PS50089">
    <property type="entry name" value="ZF_RING_2"/>
    <property type="match status" value="1"/>
</dbReference>
<dbReference type="Proteomes" id="UP000054217">
    <property type="component" value="Unassembled WGS sequence"/>
</dbReference>
<dbReference type="PANTHER" id="PTHR45969">
    <property type="entry name" value="RING ZINC FINGER PROTEIN-RELATED"/>
    <property type="match status" value="1"/>
</dbReference>
<evidence type="ECO:0000313" key="6">
    <source>
        <dbReference type="EMBL" id="KIO12924.1"/>
    </source>
</evidence>
<name>A0A0C3PVP0_PISTI</name>
<dbReference type="AlphaFoldDB" id="A0A0C3PVP0"/>
<evidence type="ECO:0000256" key="1">
    <source>
        <dbReference type="ARBA" id="ARBA00022723"/>
    </source>
</evidence>
<reference evidence="7" key="2">
    <citation type="submission" date="2015-01" db="EMBL/GenBank/DDBJ databases">
        <title>Evolutionary Origins and Diversification of the Mycorrhizal Mutualists.</title>
        <authorList>
            <consortium name="DOE Joint Genome Institute"/>
            <consortium name="Mycorrhizal Genomics Consortium"/>
            <person name="Kohler A."/>
            <person name="Kuo A."/>
            <person name="Nagy L.G."/>
            <person name="Floudas D."/>
            <person name="Copeland A."/>
            <person name="Barry K.W."/>
            <person name="Cichocki N."/>
            <person name="Veneault-Fourrey C."/>
            <person name="LaButti K."/>
            <person name="Lindquist E.A."/>
            <person name="Lipzen A."/>
            <person name="Lundell T."/>
            <person name="Morin E."/>
            <person name="Murat C."/>
            <person name="Riley R."/>
            <person name="Ohm R."/>
            <person name="Sun H."/>
            <person name="Tunlid A."/>
            <person name="Henrissat B."/>
            <person name="Grigoriev I.V."/>
            <person name="Hibbett D.S."/>
            <person name="Martin F."/>
        </authorList>
    </citation>
    <scope>NUCLEOTIDE SEQUENCE [LARGE SCALE GENOMIC DNA]</scope>
    <source>
        <strain evidence="7">Marx 270</strain>
    </source>
</reference>
<dbReference type="InterPro" id="IPR013083">
    <property type="entry name" value="Znf_RING/FYVE/PHD"/>
</dbReference>
<dbReference type="PANTHER" id="PTHR45969:SF69">
    <property type="entry name" value="FINGER DOMAIN PROTEIN, PUTATIVE (AFU_ORTHOLOGUE AFUA_3G12190)-RELATED"/>
    <property type="match status" value="1"/>
</dbReference>
<dbReference type="Gene3D" id="3.30.40.10">
    <property type="entry name" value="Zinc/RING finger domain, C3HC4 (zinc finger)"/>
    <property type="match status" value="1"/>
</dbReference>
<keyword evidence="1" id="KW-0479">Metal-binding</keyword>
<keyword evidence="3" id="KW-0862">Zinc</keyword>
<keyword evidence="7" id="KW-1185">Reference proteome</keyword>
<dbReference type="SUPFAM" id="SSF57850">
    <property type="entry name" value="RING/U-box"/>
    <property type="match status" value="1"/>
</dbReference>
<keyword evidence="2 4" id="KW-0863">Zinc-finger</keyword>
<dbReference type="OrthoDB" id="8062037at2759"/>
<dbReference type="InParanoid" id="A0A0C3PVP0"/>
<dbReference type="InterPro" id="IPR027370">
    <property type="entry name" value="Znf-RING_euk"/>
</dbReference>
<evidence type="ECO:0000256" key="4">
    <source>
        <dbReference type="PROSITE-ProRule" id="PRU00175"/>
    </source>
</evidence>
<dbReference type="GO" id="GO:0061630">
    <property type="term" value="F:ubiquitin protein ligase activity"/>
    <property type="evidence" value="ECO:0007669"/>
    <property type="project" value="TreeGrafter"/>
</dbReference>
<reference evidence="6 7" key="1">
    <citation type="submission" date="2014-04" db="EMBL/GenBank/DDBJ databases">
        <authorList>
            <consortium name="DOE Joint Genome Institute"/>
            <person name="Kuo A."/>
            <person name="Kohler A."/>
            <person name="Costa M.D."/>
            <person name="Nagy L.G."/>
            <person name="Floudas D."/>
            <person name="Copeland A."/>
            <person name="Barry K.W."/>
            <person name="Cichocki N."/>
            <person name="Veneault-Fourrey C."/>
            <person name="LaButti K."/>
            <person name="Lindquist E.A."/>
            <person name="Lipzen A."/>
            <person name="Lundell T."/>
            <person name="Morin E."/>
            <person name="Murat C."/>
            <person name="Sun H."/>
            <person name="Tunlid A."/>
            <person name="Henrissat B."/>
            <person name="Grigoriev I.V."/>
            <person name="Hibbett D.S."/>
            <person name="Martin F."/>
            <person name="Nordberg H.P."/>
            <person name="Cantor M.N."/>
            <person name="Hua S.X."/>
        </authorList>
    </citation>
    <scope>NUCLEOTIDE SEQUENCE [LARGE SCALE GENOMIC DNA]</scope>
    <source>
        <strain evidence="6 7">Marx 270</strain>
    </source>
</reference>
<feature type="domain" description="RING-type" evidence="5">
    <location>
        <begin position="66"/>
        <end position="129"/>
    </location>
</feature>
<dbReference type="GO" id="GO:0008270">
    <property type="term" value="F:zinc ion binding"/>
    <property type="evidence" value="ECO:0007669"/>
    <property type="project" value="UniProtKB-KW"/>
</dbReference>
<accession>A0A0C3PVP0</accession>
<evidence type="ECO:0000256" key="3">
    <source>
        <dbReference type="ARBA" id="ARBA00022833"/>
    </source>
</evidence>